<dbReference type="Pfam" id="PF00213">
    <property type="entry name" value="OSCP"/>
    <property type="match status" value="1"/>
</dbReference>
<keyword evidence="2 8" id="KW-0813">Transport</keyword>
<reference evidence="9 10" key="1">
    <citation type="submission" date="2020-01" db="EMBL/GenBank/DDBJ databases">
        <authorList>
            <person name="Deng T."/>
        </authorList>
    </citation>
    <scope>NUCLEOTIDE SEQUENCE [LARGE SCALE GENOMIC DNA]</scope>
    <source>
        <strain evidence="9 10">5221</strain>
    </source>
</reference>
<name>A0A6N9H7K2_9MICO</name>
<dbReference type="EMBL" id="WWEQ01000019">
    <property type="protein sequence ID" value="MYM19554.1"/>
    <property type="molecule type" value="Genomic_DNA"/>
</dbReference>
<keyword evidence="8" id="KW-1003">Cell membrane</keyword>
<evidence type="ECO:0000256" key="7">
    <source>
        <dbReference type="ARBA" id="ARBA00023310"/>
    </source>
</evidence>
<dbReference type="GO" id="GO:0005886">
    <property type="term" value="C:plasma membrane"/>
    <property type="evidence" value="ECO:0007669"/>
    <property type="project" value="UniProtKB-SubCell"/>
</dbReference>
<comment type="caution">
    <text evidence="9">The sequence shown here is derived from an EMBL/GenBank/DDBJ whole genome shotgun (WGS) entry which is preliminary data.</text>
</comment>
<organism evidence="9 10">
    <name type="scientific">Brevibacterium rongguiense</name>
    <dbReference type="NCBI Taxonomy" id="2695267"/>
    <lineage>
        <taxon>Bacteria</taxon>
        <taxon>Bacillati</taxon>
        <taxon>Actinomycetota</taxon>
        <taxon>Actinomycetes</taxon>
        <taxon>Micrococcales</taxon>
        <taxon>Brevibacteriaceae</taxon>
        <taxon>Brevibacterium</taxon>
    </lineage>
</organism>
<evidence type="ECO:0000256" key="5">
    <source>
        <dbReference type="ARBA" id="ARBA00023136"/>
    </source>
</evidence>
<dbReference type="GO" id="GO:0046933">
    <property type="term" value="F:proton-transporting ATP synthase activity, rotational mechanism"/>
    <property type="evidence" value="ECO:0007669"/>
    <property type="project" value="UniProtKB-UniRule"/>
</dbReference>
<keyword evidence="10" id="KW-1185">Reference proteome</keyword>
<keyword evidence="5 8" id="KW-0472">Membrane</keyword>
<keyword evidence="3 8" id="KW-0375">Hydrogen ion transport</keyword>
<dbReference type="InterPro" id="IPR000711">
    <property type="entry name" value="ATPase_OSCP/dsu"/>
</dbReference>
<evidence type="ECO:0000313" key="9">
    <source>
        <dbReference type="EMBL" id="MYM19554.1"/>
    </source>
</evidence>
<dbReference type="PRINTS" id="PR00125">
    <property type="entry name" value="ATPASEDELTA"/>
</dbReference>
<evidence type="ECO:0000256" key="4">
    <source>
        <dbReference type="ARBA" id="ARBA00023065"/>
    </source>
</evidence>
<keyword evidence="7 8" id="KW-0066">ATP synthesis</keyword>
<dbReference type="Proteomes" id="UP000469215">
    <property type="component" value="Unassembled WGS sequence"/>
</dbReference>
<keyword evidence="6 8" id="KW-0139">CF(1)</keyword>
<dbReference type="RefSeq" id="WP_160952986.1">
    <property type="nucleotide sequence ID" value="NZ_WWEQ01000019.1"/>
</dbReference>
<comment type="similarity">
    <text evidence="8">Belongs to the ATPase delta chain family.</text>
</comment>
<dbReference type="PANTHER" id="PTHR11910">
    <property type="entry name" value="ATP SYNTHASE DELTA CHAIN"/>
    <property type="match status" value="1"/>
</dbReference>
<sequence length="268" mass="27996">MLQSSRNSLALTLEDANAGIDAGLAAGLGGGLLSMVGVLADSAPLRRALADAALAADAKRGLLSSVFGGKVDATALEVAAKAAARRWARGQDLVTALETAGVTAVAAQAQAEGRLGEVEEELFRFTRLIVSEHELDLAFESTASGEAKAQLVANLLGGRAAAQTIELATQAALHPRSKRVTEALENYSEILAFRQQRSVADVTVARPLSADQAQRLADALSASYGRRLVLNVHVDPEVVGGVRVQIGDEVMNATIADRLADLRRRLVG</sequence>
<evidence type="ECO:0000256" key="6">
    <source>
        <dbReference type="ARBA" id="ARBA00023196"/>
    </source>
</evidence>
<dbReference type="PROSITE" id="PS00389">
    <property type="entry name" value="ATPASE_DELTA"/>
    <property type="match status" value="1"/>
</dbReference>
<keyword evidence="4 8" id="KW-0406">Ion transport</keyword>
<dbReference type="InterPro" id="IPR020781">
    <property type="entry name" value="ATPase_OSCP/d_CS"/>
</dbReference>
<comment type="function">
    <text evidence="8">F(1)F(0) ATP synthase produces ATP from ADP in the presence of a proton or sodium gradient. F-type ATPases consist of two structural domains, F(1) containing the extramembraneous catalytic core and F(0) containing the membrane proton channel, linked together by a central stalk and a peripheral stalk. During catalysis, ATP synthesis in the catalytic domain of F(1) is coupled via a rotary mechanism of the central stalk subunits to proton translocation.</text>
</comment>
<proteinExistence type="inferred from homology"/>
<evidence type="ECO:0000313" key="10">
    <source>
        <dbReference type="Proteomes" id="UP000469215"/>
    </source>
</evidence>
<evidence type="ECO:0000256" key="1">
    <source>
        <dbReference type="ARBA" id="ARBA00004370"/>
    </source>
</evidence>
<comment type="function">
    <text evidence="8">This protein is part of the stalk that links CF(0) to CF(1). It either transmits conformational changes from CF(0) to CF(1) or is implicated in proton conduction.</text>
</comment>
<comment type="subcellular location">
    <subcellularLocation>
        <location evidence="8">Cell membrane</location>
        <topology evidence="8">Peripheral membrane protein</topology>
    </subcellularLocation>
    <subcellularLocation>
        <location evidence="1">Membrane</location>
    </subcellularLocation>
</comment>
<dbReference type="HAMAP" id="MF_01416">
    <property type="entry name" value="ATP_synth_delta_bact"/>
    <property type="match status" value="1"/>
</dbReference>
<protein>
    <recommendedName>
        <fullName evidence="8">ATP synthase subunit delta</fullName>
    </recommendedName>
    <alternativeName>
        <fullName evidence="8">ATP synthase F(1) sector subunit delta</fullName>
    </alternativeName>
    <alternativeName>
        <fullName evidence="8">F-type ATPase subunit delta</fullName>
        <shortName evidence="8">F-ATPase subunit delta</shortName>
    </alternativeName>
</protein>
<dbReference type="NCBIfam" id="NF009967">
    <property type="entry name" value="PRK13430.1"/>
    <property type="match status" value="1"/>
</dbReference>
<dbReference type="GO" id="GO:0045259">
    <property type="term" value="C:proton-transporting ATP synthase complex"/>
    <property type="evidence" value="ECO:0007669"/>
    <property type="project" value="UniProtKB-KW"/>
</dbReference>
<evidence type="ECO:0000256" key="8">
    <source>
        <dbReference type="HAMAP-Rule" id="MF_01416"/>
    </source>
</evidence>
<accession>A0A6N9H7K2</accession>
<evidence type="ECO:0000256" key="2">
    <source>
        <dbReference type="ARBA" id="ARBA00022448"/>
    </source>
</evidence>
<gene>
    <name evidence="8" type="primary">atpH</name>
    <name evidence="9" type="ORF">GSY69_06110</name>
</gene>
<dbReference type="AlphaFoldDB" id="A0A6N9H7K2"/>
<evidence type="ECO:0000256" key="3">
    <source>
        <dbReference type="ARBA" id="ARBA00022781"/>
    </source>
</evidence>